<gene>
    <name evidence="2" type="ORF">H9897_01005</name>
</gene>
<reference evidence="2" key="1">
    <citation type="journal article" date="2021" name="PeerJ">
        <title>Extensive microbial diversity within the chicken gut microbiome revealed by metagenomics and culture.</title>
        <authorList>
            <person name="Gilroy R."/>
            <person name="Ravi A."/>
            <person name="Getino M."/>
            <person name="Pursley I."/>
            <person name="Horton D.L."/>
            <person name="Alikhan N.F."/>
            <person name="Baker D."/>
            <person name="Gharbi K."/>
            <person name="Hall N."/>
            <person name="Watson M."/>
            <person name="Adriaenssens E.M."/>
            <person name="Foster-Nyarko E."/>
            <person name="Jarju S."/>
            <person name="Secka A."/>
            <person name="Antonio M."/>
            <person name="Oren A."/>
            <person name="Chaudhuri R.R."/>
            <person name="La Ragione R."/>
            <person name="Hildebrand F."/>
            <person name="Pallen M.J."/>
        </authorList>
    </citation>
    <scope>NUCLEOTIDE SEQUENCE</scope>
    <source>
        <strain evidence="2">A5-1222</strain>
    </source>
</reference>
<evidence type="ECO:0000313" key="3">
    <source>
        <dbReference type="Proteomes" id="UP000824247"/>
    </source>
</evidence>
<sequence length="545" mass="63256">MDKSLLISNNTYDKIDTIGLNFTHDSGNAYSIDRVYGIINDTIDCQLRAKSRFLGSFVYYWFKTNDYKKNKELSKIKFKNQTIWYNLFFWLCIFALAFCVIWGVAIPIINSASNSLSLLQGNFSGVLITNNHIIGYVIDSKTAASILMSITSITNNNYPEWFARYIDLYWNSNAAIGYSNDLNGCIQFLNDSLIGSGSQTTISILSTQLQSFIYFSVVGKTATTEVINSWNGQYFENLLTTSYYHGLSANSICLAGNQLAQTMLVPKIWASWFSDSSVIVSLIFVLLLLIIVIVYGKLIRNIKPKLNGLSYPEYIMKKIIFIKRFKFLLNKRVPMAEGIKELNHQILFCSEKIGDSSVYFIMRLLNYIYSVFRDMNLILAINIQSDQDINTYAKIIKQDFDNLTINIINNDMLEYLNSDDATGSYYRYNNKKINLSTNITNLVEHQDIKDILRIQFKSYVEDFYNYIDLNQKNRIKNEQLDRINKESFKNLSTKDKQEIIKNVHETYIKSETDYIKNLNNKNKEKINAKIEDKFLKFYYKFKKIK</sequence>
<reference evidence="2" key="2">
    <citation type="submission" date="2021-04" db="EMBL/GenBank/DDBJ databases">
        <authorList>
            <person name="Gilroy R."/>
        </authorList>
    </citation>
    <scope>NUCLEOTIDE SEQUENCE</scope>
    <source>
        <strain evidence="2">A5-1222</strain>
    </source>
</reference>
<dbReference type="AlphaFoldDB" id="A0A9E2KX69"/>
<dbReference type="Proteomes" id="UP000824247">
    <property type="component" value="Unassembled WGS sequence"/>
</dbReference>
<evidence type="ECO:0000313" key="2">
    <source>
        <dbReference type="EMBL" id="MBU3830728.1"/>
    </source>
</evidence>
<accession>A0A9E2KX69</accession>
<keyword evidence="1" id="KW-0472">Membrane</keyword>
<keyword evidence="1" id="KW-0812">Transmembrane</keyword>
<feature type="transmembrane region" description="Helical" evidence="1">
    <location>
        <begin position="278"/>
        <end position="296"/>
    </location>
</feature>
<organism evidence="2 3">
    <name type="scientific">Candidatus Ureaplasma intestinipullorum</name>
    <dbReference type="NCBI Taxonomy" id="2838770"/>
    <lineage>
        <taxon>Bacteria</taxon>
        <taxon>Bacillati</taxon>
        <taxon>Mycoplasmatota</taxon>
        <taxon>Mycoplasmoidales</taxon>
        <taxon>Mycoplasmoidaceae</taxon>
        <taxon>Ureaplasma</taxon>
    </lineage>
</organism>
<dbReference type="EMBL" id="JAHLFM010000017">
    <property type="protein sequence ID" value="MBU3830728.1"/>
    <property type="molecule type" value="Genomic_DNA"/>
</dbReference>
<keyword evidence="1" id="KW-1133">Transmembrane helix</keyword>
<protein>
    <submittedName>
        <fullName evidence="2">Uncharacterized protein</fullName>
    </submittedName>
</protein>
<feature type="transmembrane region" description="Helical" evidence="1">
    <location>
        <begin position="83"/>
        <end position="109"/>
    </location>
</feature>
<name>A0A9E2KX69_9BACT</name>
<proteinExistence type="predicted"/>
<evidence type="ECO:0000256" key="1">
    <source>
        <dbReference type="SAM" id="Phobius"/>
    </source>
</evidence>
<comment type="caution">
    <text evidence="2">The sequence shown here is derived from an EMBL/GenBank/DDBJ whole genome shotgun (WGS) entry which is preliminary data.</text>
</comment>